<evidence type="ECO:0000259" key="2">
    <source>
        <dbReference type="Pfam" id="PF26640"/>
    </source>
</evidence>
<dbReference type="Pfam" id="PF06985">
    <property type="entry name" value="HET"/>
    <property type="match status" value="1"/>
</dbReference>
<dbReference type="PANTHER" id="PTHR10622">
    <property type="entry name" value="HET DOMAIN-CONTAINING PROTEIN"/>
    <property type="match status" value="1"/>
</dbReference>
<dbReference type="PANTHER" id="PTHR10622:SF12">
    <property type="entry name" value="HET DOMAIN-CONTAINING PROTEIN"/>
    <property type="match status" value="1"/>
</dbReference>
<accession>A0AAE0K756</accession>
<keyword evidence="4" id="KW-1185">Reference proteome</keyword>
<feature type="domain" description="DUF8212" evidence="2">
    <location>
        <begin position="230"/>
        <end position="253"/>
    </location>
</feature>
<reference evidence="3" key="2">
    <citation type="submission" date="2023-06" db="EMBL/GenBank/DDBJ databases">
        <authorList>
            <consortium name="Lawrence Berkeley National Laboratory"/>
            <person name="Haridas S."/>
            <person name="Hensen N."/>
            <person name="Bonometti L."/>
            <person name="Westerberg I."/>
            <person name="Brannstrom I.O."/>
            <person name="Guillou S."/>
            <person name="Cros-Aarteil S."/>
            <person name="Calhoun S."/>
            <person name="Kuo A."/>
            <person name="Mondo S."/>
            <person name="Pangilinan J."/>
            <person name="Riley R."/>
            <person name="LaButti K."/>
            <person name="Andreopoulos B."/>
            <person name="Lipzen A."/>
            <person name="Chen C."/>
            <person name="Yanf M."/>
            <person name="Daum C."/>
            <person name="Ng V."/>
            <person name="Clum A."/>
            <person name="Steindorff A."/>
            <person name="Ohm R."/>
            <person name="Martin F."/>
            <person name="Silar P."/>
            <person name="Natvig D."/>
            <person name="Lalanne C."/>
            <person name="Gautier V."/>
            <person name="Ament-velasquez S.L."/>
            <person name="Kruys A."/>
            <person name="Hutchinson M.I."/>
            <person name="Powell A.J."/>
            <person name="Barry K."/>
            <person name="Miller A.N."/>
            <person name="Grigoriev I.V."/>
            <person name="Debuchy R."/>
            <person name="Gladieux P."/>
            <person name="Thoren M.H."/>
            <person name="Johannesson H."/>
        </authorList>
    </citation>
    <scope>NUCLEOTIDE SEQUENCE</scope>
    <source>
        <strain evidence="3">CBS 232.78</strain>
    </source>
</reference>
<gene>
    <name evidence="3" type="ORF">B0H63DRAFT_564704</name>
</gene>
<dbReference type="AlphaFoldDB" id="A0AAE0K756"/>
<dbReference type="Pfam" id="PF26640">
    <property type="entry name" value="DUF8212"/>
    <property type="match status" value="1"/>
</dbReference>
<feature type="domain" description="Heterokaryon incompatibility" evidence="1">
    <location>
        <begin position="21"/>
        <end position="117"/>
    </location>
</feature>
<proteinExistence type="predicted"/>
<dbReference type="Proteomes" id="UP001285441">
    <property type="component" value="Unassembled WGS sequence"/>
</dbReference>
<dbReference type="EMBL" id="JAULSW010000009">
    <property type="protein sequence ID" value="KAK3370580.1"/>
    <property type="molecule type" value="Genomic_DNA"/>
</dbReference>
<protein>
    <submittedName>
        <fullName evidence="3">Heterokaryon incompatibility protein-domain-containing protein</fullName>
    </submittedName>
</protein>
<evidence type="ECO:0000259" key="1">
    <source>
        <dbReference type="Pfam" id="PF06985"/>
    </source>
</evidence>
<dbReference type="InterPro" id="IPR058525">
    <property type="entry name" value="DUF8212"/>
</dbReference>
<comment type="caution">
    <text evidence="3">The sequence shown here is derived from an EMBL/GenBank/DDBJ whole genome shotgun (WGS) entry which is preliminary data.</text>
</comment>
<evidence type="ECO:0000313" key="3">
    <source>
        <dbReference type="EMBL" id="KAK3370580.1"/>
    </source>
</evidence>
<reference evidence="3" key="1">
    <citation type="journal article" date="2023" name="Mol. Phylogenet. Evol.">
        <title>Genome-scale phylogeny and comparative genomics of the fungal order Sordariales.</title>
        <authorList>
            <person name="Hensen N."/>
            <person name="Bonometti L."/>
            <person name="Westerberg I."/>
            <person name="Brannstrom I.O."/>
            <person name="Guillou S."/>
            <person name="Cros-Aarteil S."/>
            <person name="Calhoun S."/>
            <person name="Haridas S."/>
            <person name="Kuo A."/>
            <person name="Mondo S."/>
            <person name="Pangilinan J."/>
            <person name="Riley R."/>
            <person name="LaButti K."/>
            <person name="Andreopoulos B."/>
            <person name="Lipzen A."/>
            <person name="Chen C."/>
            <person name="Yan M."/>
            <person name="Daum C."/>
            <person name="Ng V."/>
            <person name="Clum A."/>
            <person name="Steindorff A."/>
            <person name="Ohm R.A."/>
            <person name="Martin F."/>
            <person name="Silar P."/>
            <person name="Natvig D.O."/>
            <person name="Lalanne C."/>
            <person name="Gautier V."/>
            <person name="Ament-Velasquez S.L."/>
            <person name="Kruys A."/>
            <person name="Hutchinson M.I."/>
            <person name="Powell A.J."/>
            <person name="Barry K."/>
            <person name="Miller A.N."/>
            <person name="Grigoriev I.V."/>
            <person name="Debuchy R."/>
            <person name="Gladieux P."/>
            <person name="Hiltunen Thoren M."/>
            <person name="Johannesson H."/>
        </authorList>
    </citation>
    <scope>NUCLEOTIDE SEQUENCE</scope>
    <source>
        <strain evidence="3">CBS 232.78</strain>
    </source>
</reference>
<sequence length="312" mass="36124">MRLLNVHSRHLQTFYDSLPKYAILSHTWTQDPDYPEVSFEDLKRPDHVNMARYDKIEQTCRLANTEGLEWVWIDTCCIDKSSSAELSEAINSMFHWYRDSAVCFVHLEDVDKEDVLCDARVGRDSIFHRCRWFSRGWTLQELVAPGRLVFYDKMWQAIGDRSELSKHIQHRTSIAEDYLRDPRVDFRQARIGQRMAWACDRKTTRKEDIAYCLFGLFDVNMPLLYGEGDRAFRRLQEEIVKTSQDDTIFAWSEDDKIPFNTTGLDGDVLFHEQATTPILKGVGKQRAADFTSVSLCTGPPTVGSVTDFSIVS</sequence>
<evidence type="ECO:0000313" key="4">
    <source>
        <dbReference type="Proteomes" id="UP001285441"/>
    </source>
</evidence>
<dbReference type="InterPro" id="IPR010730">
    <property type="entry name" value="HET"/>
</dbReference>
<name>A0AAE0K756_9PEZI</name>
<organism evidence="3 4">
    <name type="scientific">Podospora didyma</name>
    <dbReference type="NCBI Taxonomy" id="330526"/>
    <lineage>
        <taxon>Eukaryota</taxon>
        <taxon>Fungi</taxon>
        <taxon>Dikarya</taxon>
        <taxon>Ascomycota</taxon>
        <taxon>Pezizomycotina</taxon>
        <taxon>Sordariomycetes</taxon>
        <taxon>Sordariomycetidae</taxon>
        <taxon>Sordariales</taxon>
        <taxon>Podosporaceae</taxon>
        <taxon>Podospora</taxon>
    </lineage>
</organism>